<dbReference type="OrthoDB" id="5956163at2759"/>
<comment type="subunit">
    <text evidence="2">Homodimer.</text>
</comment>
<name>A0A8H7RHL8_9FUNG</name>
<dbReference type="SUPFAM" id="SSF51905">
    <property type="entry name" value="FAD/NAD(P)-binding domain"/>
    <property type="match status" value="1"/>
</dbReference>
<dbReference type="Gene3D" id="3.30.390.30">
    <property type="match status" value="1"/>
</dbReference>
<feature type="domain" description="FAD/NAD(P)-binding" evidence="18">
    <location>
        <begin position="30"/>
        <end position="351"/>
    </location>
</feature>
<dbReference type="Gene3D" id="3.50.50.60">
    <property type="entry name" value="FAD/NAD(P)-binding domain"/>
    <property type="match status" value="2"/>
</dbReference>
<evidence type="ECO:0000256" key="15">
    <source>
        <dbReference type="RuleBase" id="RU003691"/>
    </source>
</evidence>
<keyword evidence="13" id="KW-0520">NAD</keyword>
<dbReference type="InterPro" id="IPR046952">
    <property type="entry name" value="GSHR/TRXR-like"/>
</dbReference>
<keyword evidence="8" id="KW-1015">Disulfide bond</keyword>
<evidence type="ECO:0000259" key="18">
    <source>
        <dbReference type="Pfam" id="PF07992"/>
    </source>
</evidence>
<keyword evidence="13" id="KW-0547">Nucleotide-binding</keyword>
<dbReference type="SUPFAM" id="SSF55424">
    <property type="entry name" value="FAD/NAD-linked reductases, dimerisation (C-terminal) domain"/>
    <property type="match status" value="1"/>
</dbReference>
<evidence type="ECO:0000256" key="11">
    <source>
        <dbReference type="ARBA" id="ARBA00056905"/>
    </source>
</evidence>
<comment type="catalytic activity">
    <reaction evidence="10 16">
        <text>2 glutathione + NADP(+) = glutathione disulfide + NADPH + H(+)</text>
        <dbReference type="Rhea" id="RHEA:11740"/>
        <dbReference type="ChEBI" id="CHEBI:15378"/>
        <dbReference type="ChEBI" id="CHEBI:57783"/>
        <dbReference type="ChEBI" id="CHEBI:57925"/>
        <dbReference type="ChEBI" id="CHEBI:58297"/>
        <dbReference type="ChEBI" id="CHEBI:58349"/>
        <dbReference type="EC" id="1.8.1.7"/>
    </reaction>
</comment>
<keyword evidence="7 15" id="KW-0560">Oxidoreductase</keyword>
<dbReference type="InterPro" id="IPR023753">
    <property type="entry name" value="FAD/NAD-binding_dom"/>
</dbReference>
<dbReference type="FunFam" id="3.30.390.30:FF:000003">
    <property type="entry name" value="Glutathione reductase"/>
    <property type="match status" value="1"/>
</dbReference>
<comment type="caution">
    <text evidence="19">The sequence shown here is derived from an EMBL/GenBank/DDBJ whole genome shotgun (WGS) entry which is preliminary data.</text>
</comment>
<evidence type="ECO:0000256" key="13">
    <source>
        <dbReference type="PIRSR" id="PIRSR000350-3"/>
    </source>
</evidence>
<keyword evidence="20" id="KW-1185">Reference proteome</keyword>
<dbReference type="PIRSF" id="PIRSF000350">
    <property type="entry name" value="Mercury_reductase_MerA"/>
    <property type="match status" value="1"/>
</dbReference>
<dbReference type="InterPro" id="IPR001100">
    <property type="entry name" value="Pyr_nuc-diS_OxRdtase"/>
</dbReference>
<evidence type="ECO:0000256" key="8">
    <source>
        <dbReference type="ARBA" id="ARBA00023157"/>
    </source>
</evidence>
<dbReference type="InterPro" id="IPR006322">
    <property type="entry name" value="Glutathione_Rdtase_euk/bac"/>
</dbReference>
<dbReference type="GO" id="GO:0050660">
    <property type="term" value="F:flavin adenine dinucleotide binding"/>
    <property type="evidence" value="ECO:0007669"/>
    <property type="project" value="InterPro"/>
</dbReference>
<dbReference type="PRINTS" id="PR00411">
    <property type="entry name" value="PNDRDTASEI"/>
</dbReference>
<dbReference type="NCBIfam" id="TIGR01421">
    <property type="entry name" value="gluta_reduc_1"/>
    <property type="match status" value="1"/>
</dbReference>
<dbReference type="GO" id="GO:0034599">
    <property type="term" value="P:cellular response to oxidative stress"/>
    <property type="evidence" value="ECO:0007669"/>
    <property type="project" value="TreeGrafter"/>
</dbReference>
<dbReference type="InterPro" id="IPR004099">
    <property type="entry name" value="Pyr_nucl-diS_OxRdtase_dimer"/>
</dbReference>
<evidence type="ECO:0000256" key="16">
    <source>
        <dbReference type="RuleBase" id="RU365016"/>
    </source>
</evidence>
<keyword evidence="5 15" id="KW-0285">Flavoprotein</keyword>
<dbReference type="NCBIfam" id="NF004776">
    <property type="entry name" value="PRK06116.1"/>
    <property type="match status" value="1"/>
</dbReference>
<dbReference type="GO" id="GO:0005829">
    <property type="term" value="C:cytosol"/>
    <property type="evidence" value="ECO:0007669"/>
    <property type="project" value="TreeGrafter"/>
</dbReference>
<evidence type="ECO:0000256" key="14">
    <source>
        <dbReference type="PIRSR" id="PIRSR000350-4"/>
    </source>
</evidence>
<evidence type="ECO:0000256" key="4">
    <source>
        <dbReference type="ARBA" id="ARBA00017111"/>
    </source>
</evidence>
<dbReference type="GO" id="GO:0006749">
    <property type="term" value="P:glutathione metabolic process"/>
    <property type="evidence" value="ECO:0007669"/>
    <property type="project" value="InterPro"/>
</dbReference>
<comment type="cofactor">
    <cofactor evidence="13">
        <name>FAD</name>
        <dbReference type="ChEBI" id="CHEBI:57692"/>
    </cofactor>
    <text evidence="13">Binds 1 FAD per subunit.</text>
</comment>
<dbReference type="InterPro" id="IPR012999">
    <property type="entry name" value="Pyr_OxRdtase_I_AS"/>
</dbReference>
<dbReference type="PANTHER" id="PTHR42737:SF2">
    <property type="entry name" value="GLUTATHIONE REDUCTASE"/>
    <property type="match status" value="1"/>
</dbReference>
<feature type="active site" description="Proton acceptor" evidence="12">
    <location>
        <position position="474"/>
    </location>
</feature>
<evidence type="ECO:0000256" key="1">
    <source>
        <dbReference type="ARBA" id="ARBA00007532"/>
    </source>
</evidence>
<dbReference type="GO" id="GO:0005739">
    <property type="term" value="C:mitochondrion"/>
    <property type="evidence" value="ECO:0007669"/>
    <property type="project" value="TreeGrafter"/>
</dbReference>
<evidence type="ECO:0000256" key="5">
    <source>
        <dbReference type="ARBA" id="ARBA00022630"/>
    </source>
</evidence>
<dbReference type="FunFam" id="3.50.50.60:FF:000235">
    <property type="entry name" value="Glutathione reductase"/>
    <property type="match status" value="1"/>
</dbReference>
<accession>A0A8H7RHL8</accession>
<dbReference type="GO" id="GO:0050661">
    <property type="term" value="F:NADP binding"/>
    <property type="evidence" value="ECO:0007669"/>
    <property type="project" value="InterPro"/>
</dbReference>
<evidence type="ECO:0000259" key="17">
    <source>
        <dbReference type="Pfam" id="PF02852"/>
    </source>
</evidence>
<sequence>QNTINRIQHIQKCLNTTPMAPVSKASKKIFDYVVIGGGSGGMAAARRASGIHGATVALIEAHSVLGGTCVNVGCVPKKVMWNTASIYETLRQAKGYGYEFGPVQFNWSVIKNKRDAYIKRLNGIYDTNLQKEKIEHFHGHASFVNETTINITKEGSDPIEIQGQHILIATGGHPIIPNVPGSDLGISSDGFFQLEEQPKRVAVVGTGYIGVEIAGIFHALGTDVTIFSRTKQILRKFDPIVKDTLLKHMQSQGVKFTFDSKVTSLKKSEKGITVEFVSDGQKGEIEVDVVLWAIGRAPNTKGLNLEATGVKLDDKKQIIADEYQNTTVKNIYSLGDVVGKAELTPVAIAAGRKLSDRLFGGPRFSTSKLDYVNIPTVVFSHPTIGTVGYTEAEAREKYGDENIKIYETRFGNMYFSVLDEKEPTAYKLIVTGPEEKVVGLHMIGKDSDEILQGFGVAIRMGATKADFDSCVAIHPTSSEELVTLR</sequence>
<dbReference type="Proteomes" id="UP000603453">
    <property type="component" value="Unassembled WGS sequence"/>
</dbReference>
<evidence type="ECO:0000256" key="10">
    <source>
        <dbReference type="ARBA" id="ARBA00049142"/>
    </source>
</evidence>
<dbReference type="GO" id="GO:0004362">
    <property type="term" value="F:glutathione-disulfide reductase (NADPH) activity"/>
    <property type="evidence" value="ECO:0007669"/>
    <property type="project" value="UniProtKB-EC"/>
</dbReference>
<feature type="binding site" evidence="13">
    <location>
        <position position="78"/>
    </location>
    <ligand>
        <name>FAD</name>
        <dbReference type="ChEBI" id="CHEBI:57692"/>
    </ligand>
</feature>
<feature type="binding site" evidence="13">
    <location>
        <position position="295"/>
    </location>
    <ligand>
        <name>NAD(+)</name>
        <dbReference type="ChEBI" id="CHEBI:57540"/>
    </ligand>
</feature>
<keyword evidence="16" id="KW-0521">NADP</keyword>
<dbReference type="Pfam" id="PF02852">
    <property type="entry name" value="Pyr_redox_dim"/>
    <property type="match status" value="1"/>
</dbReference>
<evidence type="ECO:0000256" key="2">
    <source>
        <dbReference type="ARBA" id="ARBA00011738"/>
    </source>
</evidence>
<dbReference type="PANTHER" id="PTHR42737">
    <property type="entry name" value="GLUTATHIONE REDUCTASE"/>
    <property type="match status" value="1"/>
</dbReference>
<evidence type="ECO:0000256" key="9">
    <source>
        <dbReference type="ARBA" id="ARBA00023284"/>
    </source>
</evidence>
<keyword evidence="9 15" id="KW-0676">Redox-active center</keyword>
<feature type="binding site" evidence="13">
    <location>
        <begin position="205"/>
        <end position="212"/>
    </location>
    <ligand>
        <name>NAD(+)</name>
        <dbReference type="ChEBI" id="CHEBI:57540"/>
    </ligand>
</feature>
<gene>
    <name evidence="19" type="ORF">INT47_001952</name>
</gene>
<evidence type="ECO:0000256" key="6">
    <source>
        <dbReference type="ARBA" id="ARBA00022827"/>
    </source>
</evidence>
<dbReference type="InterPro" id="IPR036188">
    <property type="entry name" value="FAD/NAD-bd_sf"/>
</dbReference>
<dbReference type="InterPro" id="IPR016156">
    <property type="entry name" value="FAD/NAD-linked_Rdtase_dimer_sf"/>
</dbReference>
<dbReference type="AlphaFoldDB" id="A0A8H7RHL8"/>
<feature type="domain" description="Pyridine nucleotide-disulphide oxidoreductase dimerisation" evidence="17">
    <location>
        <begin position="374"/>
        <end position="484"/>
    </location>
</feature>
<dbReference type="EMBL" id="JAEPRD010000014">
    <property type="protein sequence ID" value="KAG2209803.1"/>
    <property type="molecule type" value="Genomic_DNA"/>
</dbReference>
<evidence type="ECO:0000313" key="20">
    <source>
        <dbReference type="Proteomes" id="UP000603453"/>
    </source>
</evidence>
<dbReference type="EC" id="1.8.1.7" evidence="3 16"/>
<proteinExistence type="inferred from homology"/>
<dbReference type="PRINTS" id="PR00368">
    <property type="entry name" value="FADPNR"/>
</dbReference>
<keyword evidence="16" id="KW-0963">Cytoplasm</keyword>
<feature type="non-terminal residue" evidence="19">
    <location>
        <position position="1"/>
    </location>
</feature>
<feature type="disulfide bond" description="Redox-active" evidence="14">
    <location>
        <begin position="69"/>
        <end position="74"/>
    </location>
</feature>
<reference evidence="19" key="1">
    <citation type="submission" date="2020-12" db="EMBL/GenBank/DDBJ databases">
        <title>Metabolic potential, ecology and presence of endohyphal bacteria is reflected in genomic diversity of Mucoromycotina.</title>
        <authorList>
            <person name="Muszewska A."/>
            <person name="Okrasinska A."/>
            <person name="Steczkiewicz K."/>
            <person name="Drgas O."/>
            <person name="Orlowska M."/>
            <person name="Perlinska-Lenart U."/>
            <person name="Aleksandrzak-Piekarczyk T."/>
            <person name="Szatraj K."/>
            <person name="Zielenkiewicz U."/>
            <person name="Pilsyk S."/>
            <person name="Malc E."/>
            <person name="Mieczkowski P."/>
            <person name="Kruszewska J.S."/>
            <person name="Biernat P."/>
            <person name="Pawlowska J."/>
        </authorList>
    </citation>
    <scope>NUCLEOTIDE SEQUENCE</scope>
    <source>
        <strain evidence="19">WA0000017839</strain>
    </source>
</reference>
<dbReference type="PROSITE" id="PS00076">
    <property type="entry name" value="PYRIDINE_REDOX_1"/>
    <property type="match status" value="1"/>
</dbReference>
<protein>
    <recommendedName>
        <fullName evidence="4 16">Glutathione reductase</fullName>
        <ecNumber evidence="3 16">1.8.1.7</ecNumber>
    </recommendedName>
</protein>
<dbReference type="Pfam" id="PF07992">
    <property type="entry name" value="Pyr_redox_2"/>
    <property type="match status" value="1"/>
</dbReference>
<feature type="binding site" evidence="13">
    <location>
        <position position="336"/>
    </location>
    <ligand>
        <name>FAD</name>
        <dbReference type="ChEBI" id="CHEBI:57692"/>
    </ligand>
</feature>
<evidence type="ECO:0000256" key="12">
    <source>
        <dbReference type="PIRSR" id="PIRSR000350-2"/>
    </source>
</evidence>
<dbReference type="GO" id="GO:0045454">
    <property type="term" value="P:cell redox homeostasis"/>
    <property type="evidence" value="ECO:0007669"/>
    <property type="project" value="InterPro"/>
</dbReference>
<evidence type="ECO:0000256" key="7">
    <source>
        <dbReference type="ARBA" id="ARBA00023002"/>
    </source>
</evidence>
<comment type="function">
    <text evidence="11 16">Catalyzes the reduction of glutathione disulfide (GSSG) to reduced glutathione (GSH). Constitutes the major mechanism to maintain a high GSH:GSSG ratio in the cytosol.</text>
</comment>
<keyword evidence="6 13" id="KW-0274">FAD</keyword>
<evidence type="ECO:0000313" key="19">
    <source>
        <dbReference type="EMBL" id="KAG2209803.1"/>
    </source>
</evidence>
<comment type="similarity">
    <text evidence="1 15">Belongs to the class-I pyridine nucleotide-disulfide oxidoreductase family.</text>
</comment>
<evidence type="ECO:0000256" key="3">
    <source>
        <dbReference type="ARBA" id="ARBA00012607"/>
    </source>
</evidence>
<comment type="subcellular location">
    <subcellularLocation>
        <location evidence="16">Cytoplasm</location>
    </subcellularLocation>
</comment>
<organism evidence="19 20">
    <name type="scientific">Mucor saturninus</name>
    <dbReference type="NCBI Taxonomy" id="64648"/>
    <lineage>
        <taxon>Eukaryota</taxon>
        <taxon>Fungi</taxon>
        <taxon>Fungi incertae sedis</taxon>
        <taxon>Mucoromycota</taxon>
        <taxon>Mucoromycotina</taxon>
        <taxon>Mucoromycetes</taxon>
        <taxon>Mucorales</taxon>
        <taxon>Mucorineae</taxon>
        <taxon>Mucoraceae</taxon>
        <taxon>Mucor</taxon>
    </lineage>
</organism>